<evidence type="ECO:0000313" key="5">
    <source>
        <dbReference type="EMBL" id="RXJ56253.1"/>
    </source>
</evidence>
<dbReference type="AlphaFoldDB" id="A0A4Q0XRY6"/>
<accession>A0A4Q0XRY6</accession>
<evidence type="ECO:0000256" key="2">
    <source>
        <dbReference type="ARBA" id="ARBA00016013"/>
    </source>
</evidence>
<protein>
    <recommendedName>
        <fullName evidence="2">Basal-body rod modification protein FlgD</fullName>
    </recommendedName>
</protein>
<dbReference type="InterPro" id="IPR005648">
    <property type="entry name" value="FlgD"/>
</dbReference>
<keyword evidence="3" id="KW-1005">Bacterial flagellum biogenesis</keyword>
<dbReference type="Pfam" id="PF03963">
    <property type="entry name" value="FlgD"/>
    <property type="match status" value="1"/>
</dbReference>
<name>A0A4Q0XRY6_9BACT</name>
<dbReference type="GO" id="GO:0044781">
    <property type="term" value="P:bacterial-type flagellum organization"/>
    <property type="evidence" value="ECO:0007669"/>
    <property type="project" value="UniProtKB-KW"/>
</dbReference>
<evidence type="ECO:0000256" key="1">
    <source>
        <dbReference type="ARBA" id="ARBA00010577"/>
    </source>
</evidence>
<sequence>MAVDTVNSEVGVDKNGNPYTKAISNDKLTNEDFLQLMLQELKLQDPTKPMDSTQMMDSQLQMSTLETNMATIDAMKSLQSSFAQTALSSASNIIGQIIETGEMSEAGVQKQFKVNSVEIINGTLYMQGHQIVGYNEETGELLYKAEPDFIEYNKITRVMNGSV</sequence>
<reference evidence="5 6" key="1">
    <citation type="submission" date="2017-10" db="EMBL/GenBank/DDBJ databases">
        <title>Genomics of the genus Arcobacter.</title>
        <authorList>
            <person name="Perez-Cataluna A."/>
            <person name="Figueras M.J."/>
        </authorList>
    </citation>
    <scope>NUCLEOTIDE SEQUENCE [LARGE SCALE GENOMIC DNA]</scope>
    <source>
        <strain evidence="5 6">CECT 8987</strain>
    </source>
</reference>
<gene>
    <name evidence="5" type="ORF">CRV04_09415</name>
</gene>
<dbReference type="RefSeq" id="WP_128996595.1">
    <property type="nucleotide sequence ID" value="NZ_PDKN01000006.1"/>
</dbReference>
<comment type="caution">
    <text evidence="5">The sequence shown here is derived from an EMBL/GenBank/DDBJ whole genome shotgun (WGS) entry which is preliminary data.</text>
</comment>
<evidence type="ECO:0000256" key="3">
    <source>
        <dbReference type="ARBA" id="ARBA00022795"/>
    </source>
</evidence>
<proteinExistence type="inferred from homology"/>
<comment type="similarity">
    <text evidence="1">Belongs to the FlgD family.</text>
</comment>
<evidence type="ECO:0000256" key="4">
    <source>
        <dbReference type="ARBA" id="ARBA00024746"/>
    </source>
</evidence>
<keyword evidence="6" id="KW-1185">Reference proteome</keyword>
<organism evidence="5 6">
    <name type="scientific">Candidatus Marinarcus aquaticus</name>
    <dbReference type="NCBI Taxonomy" id="2044504"/>
    <lineage>
        <taxon>Bacteria</taxon>
        <taxon>Pseudomonadati</taxon>
        <taxon>Campylobacterota</taxon>
        <taxon>Epsilonproteobacteria</taxon>
        <taxon>Campylobacterales</taxon>
        <taxon>Arcobacteraceae</taxon>
        <taxon>Candidatus Marinarcus</taxon>
    </lineage>
</organism>
<evidence type="ECO:0000313" key="6">
    <source>
        <dbReference type="Proteomes" id="UP000290657"/>
    </source>
</evidence>
<dbReference type="Proteomes" id="UP000290657">
    <property type="component" value="Unassembled WGS sequence"/>
</dbReference>
<comment type="function">
    <text evidence="4">Required for flagellar hook formation. May act as a scaffolding protein.</text>
</comment>
<dbReference type="EMBL" id="PDKN01000006">
    <property type="protein sequence ID" value="RXJ56253.1"/>
    <property type="molecule type" value="Genomic_DNA"/>
</dbReference>
<dbReference type="OrthoDB" id="9785233at2"/>